<dbReference type="STRING" id="660517.SAMN04487946_1193"/>
<evidence type="ECO:0000313" key="3">
    <source>
        <dbReference type="Proteomes" id="UP000199170"/>
    </source>
</evidence>
<dbReference type="InterPro" id="IPR037482">
    <property type="entry name" value="ST1585_MBL-fold"/>
</dbReference>
<dbReference type="PANTHER" id="PTHR42951:SF4">
    <property type="entry name" value="ACYL-COENZYME A THIOESTERASE MBLAC2"/>
    <property type="match status" value="1"/>
</dbReference>
<dbReference type="SUPFAM" id="SSF56281">
    <property type="entry name" value="Metallo-hydrolase/oxidoreductase"/>
    <property type="match status" value="1"/>
</dbReference>
<dbReference type="RefSeq" id="WP_089769583.1">
    <property type="nucleotide sequence ID" value="NZ_FNPB01000019.1"/>
</dbReference>
<dbReference type="SMART" id="SM00849">
    <property type="entry name" value="Lactamase_B"/>
    <property type="match status" value="1"/>
</dbReference>
<gene>
    <name evidence="2" type="ORF">SAMN04487946_1193</name>
</gene>
<dbReference type="InterPro" id="IPR050855">
    <property type="entry name" value="NDM-1-like"/>
</dbReference>
<proteinExistence type="predicted"/>
<dbReference type="Pfam" id="PF00753">
    <property type="entry name" value="Lactamase_B"/>
    <property type="match status" value="1"/>
</dbReference>
<dbReference type="GO" id="GO:0016787">
    <property type="term" value="F:hydrolase activity"/>
    <property type="evidence" value="ECO:0007669"/>
    <property type="project" value="UniProtKB-KW"/>
</dbReference>
<protein>
    <submittedName>
        <fullName evidence="2">Hydroxyacylglutathione hydrolase</fullName>
    </submittedName>
</protein>
<evidence type="ECO:0000259" key="1">
    <source>
        <dbReference type="SMART" id="SM00849"/>
    </source>
</evidence>
<keyword evidence="2" id="KW-0378">Hydrolase</keyword>
<dbReference type="CDD" id="cd07726">
    <property type="entry name" value="ST1585-like_MBL-fold"/>
    <property type="match status" value="1"/>
</dbReference>
<dbReference type="Gene3D" id="3.60.15.10">
    <property type="entry name" value="Ribonuclease Z/Hydroxyacylglutathione hydrolase-like"/>
    <property type="match status" value="1"/>
</dbReference>
<reference evidence="3" key="1">
    <citation type="submission" date="2016-10" db="EMBL/GenBank/DDBJ databases">
        <authorList>
            <person name="Varghese N."/>
            <person name="Submissions S."/>
        </authorList>
    </citation>
    <scope>NUCLEOTIDE SEQUENCE [LARGE SCALE GENOMIC DNA]</scope>
    <source>
        <strain evidence="3">CGMCC 1.10118</strain>
    </source>
</reference>
<dbReference type="Proteomes" id="UP000199170">
    <property type="component" value="Unassembled WGS sequence"/>
</dbReference>
<keyword evidence="3" id="KW-1185">Reference proteome</keyword>
<dbReference type="InterPro" id="IPR036866">
    <property type="entry name" value="RibonucZ/Hydroxyglut_hydro"/>
</dbReference>
<accession>A0A1H3KDZ7</accession>
<name>A0A1H3KDZ7_9EURY</name>
<dbReference type="AlphaFoldDB" id="A0A1H3KDZ7"/>
<dbReference type="OrthoDB" id="197151at2157"/>
<dbReference type="PANTHER" id="PTHR42951">
    <property type="entry name" value="METALLO-BETA-LACTAMASE DOMAIN-CONTAINING"/>
    <property type="match status" value="1"/>
</dbReference>
<organism evidence="2 3">
    <name type="scientific">Halobellus clavatus</name>
    <dbReference type="NCBI Taxonomy" id="660517"/>
    <lineage>
        <taxon>Archaea</taxon>
        <taxon>Methanobacteriati</taxon>
        <taxon>Methanobacteriota</taxon>
        <taxon>Stenosarchaea group</taxon>
        <taxon>Halobacteria</taxon>
        <taxon>Halobacteriales</taxon>
        <taxon>Haloferacaceae</taxon>
        <taxon>Halobellus</taxon>
    </lineage>
</organism>
<dbReference type="InterPro" id="IPR001279">
    <property type="entry name" value="Metallo-B-lactamas"/>
</dbReference>
<dbReference type="EMBL" id="FNPB01000019">
    <property type="protein sequence ID" value="SDY50313.1"/>
    <property type="molecule type" value="Genomic_DNA"/>
</dbReference>
<feature type="domain" description="Metallo-beta-lactamase" evidence="1">
    <location>
        <begin position="19"/>
        <end position="225"/>
    </location>
</feature>
<sequence length="302" mass="32970">MAIGDLAPVAAAEDVYYVDVGTHGVPNYGSVYLIDAAEPTFVDTGLGRNREYLFDALDELGIERTAVRHVLATHVHLDHAGGAGYLAEACPNATVWTHEIGAPHLVDPERLVAGTKEAVGEMWEYYADPKPVPADRITELEGGEEIDLGNRTLSVVHLPGHAPHQTAFLDSRDGLLFTGDAAGVYVPERDRIKETSPPPQFDLEGCLADVRTIEDLEPATLCFGHFGPREYDPDLLGAYKRSLVEFVEAVRQKRAELADDDAVIEHFADHAELIEVWGERKARAEERLNASGVLTALDRGKA</sequence>
<evidence type="ECO:0000313" key="2">
    <source>
        <dbReference type="EMBL" id="SDY50313.1"/>
    </source>
</evidence>